<evidence type="ECO:0000259" key="1">
    <source>
        <dbReference type="Pfam" id="PF01464"/>
    </source>
</evidence>
<dbReference type="InterPro" id="IPR023346">
    <property type="entry name" value="Lysozyme-like_dom_sf"/>
</dbReference>
<name>A0A9Q7ALT2_9BACT</name>
<sequence length="137" mass="15383">MAPFKIKKASKKSVEYARYIWETHTTYGVDPFLVTALICVESGGQANARTKTCVGLMQISAQANMSWIPKRFPHIKTTKDLMKPRNNITVGAFILAEAMRSAPTVHHALYTYLGRKDKAYADKVLGIAERMHAANRR</sequence>
<accession>A0A9Q7ALT2</accession>
<dbReference type="EMBL" id="CP072943">
    <property type="protein sequence ID" value="QTX31367.1"/>
    <property type="molecule type" value="Genomic_DNA"/>
</dbReference>
<dbReference type="Gene3D" id="1.10.530.10">
    <property type="match status" value="1"/>
</dbReference>
<feature type="domain" description="Transglycosylase SLT" evidence="1">
    <location>
        <begin position="19"/>
        <end position="112"/>
    </location>
</feature>
<dbReference type="SUPFAM" id="SSF53955">
    <property type="entry name" value="Lysozyme-like"/>
    <property type="match status" value="1"/>
</dbReference>
<dbReference type="Proteomes" id="UP000671879">
    <property type="component" value="Chromosome"/>
</dbReference>
<evidence type="ECO:0000313" key="3">
    <source>
        <dbReference type="Proteomes" id="UP000671879"/>
    </source>
</evidence>
<dbReference type="KEGG" id="aram:KAR29_08220"/>
<reference evidence="3" key="1">
    <citation type="submission" date="2021-04" db="EMBL/GenBank/DDBJ databases">
        <title>A novel Synergistetes isolate from a pyrite-forming mixed culture.</title>
        <authorList>
            <person name="Bunk B."/>
            <person name="Sproer C."/>
            <person name="Spring S."/>
            <person name="Pester M."/>
        </authorList>
    </citation>
    <scope>NUCLEOTIDE SEQUENCE [LARGE SCALE GENOMIC DNA]</scope>
    <source>
        <strain evidence="3">J.5.4.2-T.3.5.2</strain>
    </source>
</reference>
<proteinExistence type="predicted"/>
<dbReference type="InterPro" id="IPR008258">
    <property type="entry name" value="Transglycosylase_SLT_dom_1"/>
</dbReference>
<evidence type="ECO:0000313" key="2">
    <source>
        <dbReference type="EMBL" id="QTX31367.1"/>
    </source>
</evidence>
<gene>
    <name evidence="2" type="ORF">KAR29_08220</name>
</gene>
<protein>
    <submittedName>
        <fullName evidence="2">Transglycosylase SLT domain-containing protein</fullName>
    </submittedName>
</protein>
<dbReference type="RefSeq" id="WP_274372522.1">
    <property type="nucleotide sequence ID" value="NZ_CP072943.1"/>
</dbReference>
<dbReference type="Pfam" id="PF01464">
    <property type="entry name" value="SLT"/>
    <property type="match status" value="1"/>
</dbReference>
<organism evidence="2 3">
    <name type="scientific">Aminithiophilus ramosus</name>
    <dbReference type="NCBI Taxonomy" id="3029084"/>
    <lineage>
        <taxon>Bacteria</taxon>
        <taxon>Thermotogati</taxon>
        <taxon>Synergistota</taxon>
        <taxon>Synergistia</taxon>
        <taxon>Synergistales</taxon>
        <taxon>Aminithiophilaceae</taxon>
        <taxon>Aminithiophilus</taxon>
    </lineage>
</organism>
<keyword evidence="3" id="KW-1185">Reference proteome</keyword>
<dbReference type="AlphaFoldDB" id="A0A9Q7ALT2"/>